<dbReference type="PANTHER" id="PTHR30290:SF65">
    <property type="entry name" value="MONOACYL PHOSPHATIDYLINOSITOL TETRAMANNOSIDE-BINDING PROTEIN LPQW-RELATED"/>
    <property type="match status" value="1"/>
</dbReference>
<feature type="region of interest" description="Disordered" evidence="1">
    <location>
        <begin position="322"/>
        <end position="408"/>
    </location>
</feature>
<feature type="compositionally biased region" description="Low complexity" evidence="1">
    <location>
        <begin position="328"/>
        <end position="378"/>
    </location>
</feature>
<gene>
    <name evidence="3" type="ORF">L3H44_03340</name>
</gene>
<protein>
    <submittedName>
        <fullName evidence="3">ABC transporter substrate-binding protein</fullName>
    </submittedName>
</protein>
<dbReference type="RefSeq" id="WP_146003218.1">
    <property type="nucleotide sequence ID" value="NZ_JAFFSY010000001.1"/>
</dbReference>
<dbReference type="InterPro" id="IPR000914">
    <property type="entry name" value="SBP_5_dom"/>
</dbReference>
<evidence type="ECO:0000313" key="4">
    <source>
        <dbReference type="Proteomes" id="UP001200604"/>
    </source>
</evidence>
<sequence>MLQRFKKSRPQFPSAMPSLPRSPRARVRKIMTAISGALLVTGLAACDTNDDADDDHTNAGFAYVSGSTLTTVNGASSQGQASDAARLSVRLYPGAFIDGPNGQSFVNNDLFTSIQAPDENRSAEYVINPRAQYSDGKPVTCDDFYLAWFAQHKKEYFDSDNPLLEQVESVTCRHNEKKFRVNFARGYGSRYQNLFPAGSVMPSHIIASHAGVDDLTGALESADYQVVKKVGDLWKKSFLLKEDNLKNIVSTGPYSVKSITDKDPTTHTRSVTLQKNPHWWGDPAEIDDIVVYPRSASLSDLAHHKTLRVVDNDQALPSEFRLSQGKGSAEPSEPSPSTTSPASETSSAAALVSSAVPTSSAAPSSSVSNAPSESLPSSEENKPATNDNEGFPAFSVPHDGGSSASASRLTVDSEKYGVMTMLSRRIDSLIPADHGVMASKRMRQAVSQCVDRAAVAEASSAHSSMKVPAYGLRLTPATSSSFDAVSDVALKHGNHDAAAARKAAKGSTVRLSYDRTNDRYAAMANAIRESCQESGITVDDVSTDHADSTALTDRADIFLQAVDPTTYFSTSTFVGGTIDERRQAEEELWDSMPTIPLSAEPRTVVVHNAVSNLVPSTSNVGVGWNMDRWKKDQN</sequence>
<dbReference type="PANTHER" id="PTHR30290">
    <property type="entry name" value="PERIPLASMIC BINDING COMPONENT OF ABC TRANSPORTER"/>
    <property type="match status" value="1"/>
</dbReference>
<evidence type="ECO:0000259" key="2">
    <source>
        <dbReference type="Pfam" id="PF00496"/>
    </source>
</evidence>
<feature type="domain" description="Solute-binding protein family 5" evidence="2">
    <location>
        <begin position="108"/>
        <end position="293"/>
    </location>
</feature>
<evidence type="ECO:0000256" key="1">
    <source>
        <dbReference type="SAM" id="MobiDB-lite"/>
    </source>
</evidence>
<reference evidence="3 4" key="1">
    <citation type="submission" date="2022-01" db="EMBL/GenBank/DDBJ databases">
        <title>Identification and Characterization of Corynebacterium sp.</title>
        <authorList>
            <person name="Luo Q."/>
            <person name="Qu P."/>
            <person name="Chen Q."/>
        </authorList>
    </citation>
    <scope>NUCLEOTIDE SEQUENCE [LARGE SCALE GENOMIC DNA]</scope>
    <source>
        <strain evidence="3 4">MC-12</strain>
    </source>
</reference>
<accession>A0ABS9HJB6</accession>
<comment type="caution">
    <text evidence="3">The sequence shown here is derived from an EMBL/GenBank/DDBJ whole genome shotgun (WGS) entry which is preliminary data.</text>
</comment>
<dbReference type="Gene3D" id="3.40.190.10">
    <property type="entry name" value="Periplasmic binding protein-like II"/>
    <property type="match status" value="1"/>
</dbReference>
<proteinExistence type="predicted"/>
<dbReference type="Pfam" id="PF00496">
    <property type="entry name" value="SBP_bac_5"/>
    <property type="match status" value="1"/>
</dbReference>
<dbReference type="SUPFAM" id="SSF53850">
    <property type="entry name" value="Periplasmic binding protein-like II"/>
    <property type="match status" value="2"/>
</dbReference>
<dbReference type="InterPro" id="IPR039424">
    <property type="entry name" value="SBP_5"/>
</dbReference>
<dbReference type="Gene3D" id="3.90.76.10">
    <property type="entry name" value="Dipeptide-binding Protein, Domain 1"/>
    <property type="match status" value="1"/>
</dbReference>
<dbReference type="Proteomes" id="UP001200604">
    <property type="component" value="Unassembled WGS sequence"/>
</dbReference>
<dbReference type="Gene3D" id="3.10.105.10">
    <property type="entry name" value="Dipeptide-binding Protein, Domain 3"/>
    <property type="match status" value="1"/>
</dbReference>
<feature type="region of interest" description="Disordered" evidence="1">
    <location>
        <begin position="1"/>
        <end position="23"/>
    </location>
</feature>
<organism evidence="3 4">
    <name type="scientific">Corynebacterium parakroppenstedtii</name>
    <dbReference type="NCBI Taxonomy" id="2828363"/>
    <lineage>
        <taxon>Bacteria</taxon>
        <taxon>Bacillati</taxon>
        <taxon>Actinomycetota</taxon>
        <taxon>Actinomycetes</taxon>
        <taxon>Mycobacteriales</taxon>
        <taxon>Corynebacteriaceae</taxon>
        <taxon>Corynebacterium</taxon>
    </lineage>
</organism>
<dbReference type="GeneID" id="92725913"/>
<keyword evidence="4" id="KW-1185">Reference proteome</keyword>
<name>A0ABS9HJB6_9CORY</name>
<evidence type="ECO:0000313" key="3">
    <source>
        <dbReference type="EMBL" id="MCF6773446.1"/>
    </source>
</evidence>
<dbReference type="EMBL" id="JAKJKU010000001">
    <property type="protein sequence ID" value="MCF6773446.1"/>
    <property type="molecule type" value="Genomic_DNA"/>
</dbReference>